<feature type="domain" description="FAD dependent oxidoreductase" evidence="2">
    <location>
        <begin position="5"/>
        <end position="394"/>
    </location>
</feature>
<sequence>MTKSIVIGGGIIGLASAFFLRKKGLDVVLIDKGEPGAECSSGNMGWVCPSLSDPVPAPGLIKASLKWMLKRDSPLYIKPSIFASLSPWLLQFWRYCSEEAYQKGYAAGLELSRNTLRLFDELEQDGSLEFEMYRKGLLFVFLDKSYIDEKLDNYSIVESFGLPAPAAKSKKEVLEMEPALSDAVAGGIYLPSERHVRPETLTKALKDWLISNGVEVLSHTEAMGFIQEGDKISGVKIREQTMEGDHFLVTSGAWAGLVLRQAGLHIPMTAGKGYSITISNPSIQFQQPLYLGDSRVTISPFHDSVRIGGTMELSGINTNLDQRRIDSLKSSAAQYLRTAVRGDEQPWCGMRPMTPDGLPIIGKVPSLNNLFIASGHAMSGISMALSTGSAMSDLISKGNSDIDLTPFRLDRFSSKKTHENQNKTVNM</sequence>
<proteinExistence type="predicted"/>
<dbReference type="GO" id="GO:0005737">
    <property type="term" value="C:cytoplasm"/>
    <property type="evidence" value="ECO:0007669"/>
    <property type="project" value="TreeGrafter"/>
</dbReference>
<gene>
    <name evidence="3" type="ORF">A361_14490</name>
</gene>
<protein>
    <submittedName>
        <fullName evidence="3">FAD-dependent oxidoreductase</fullName>
    </submittedName>
</protein>
<dbReference type="RefSeq" id="WP_019381286.1">
    <property type="nucleotide sequence ID" value="NZ_CP015506.1"/>
</dbReference>
<dbReference type="SUPFAM" id="SSF51905">
    <property type="entry name" value="FAD/NAD(P)-binding domain"/>
    <property type="match status" value="1"/>
</dbReference>
<dbReference type="Proteomes" id="UP000077856">
    <property type="component" value="Chromosome"/>
</dbReference>
<name>A0A160MD08_9BACI</name>
<dbReference type="SUPFAM" id="SSF54373">
    <property type="entry name" value="FAD-linked reductases, C-terminal domain"/>
    <property type="match status" value="1"/>
</dbReference>
<dbReference type="InterPro" id="IPR006076">
    <property type="entry name" value="FAD-dep_OxRdtase"/>
</dbReference>
<dbReference type="Pfam" id="PF01266">
    <property type="entry name" value="DAO"/>
    <property type="match status" value="1"/>
</dbReference>
<dbReference type="STRING" id="1196031.A361_14490"/>
<dbReference type="Gene3D" id="3.30.9.10">
    <property type="entry name" value="D-Amino Acid Oxidase, subunit A, domain 2"/>
    <property type="match status" value="1"/>
</dbReference>
<dbReference type="KEGG" id="bon:A361_14490"/>
<evidence type="ECO:0000313" key="3">
    <source>
        <dbReference type="EMBL" id="AND40308.1"/>
    </source>
</evidence>
<organism evidence="3 4">
    <name type="scientific">Cytobacillus oceanisediminis 2691</name>
    <dbReference type="NCBI Taxonomy" id="1196031"/>
    <lineage>
        <taxon>Bacteria</taxon>
        <taxon>Bacillati</taxon>
        <taxon>Bacillota</taxon>
        <taxon>Bacilli</taxon>
        <taxon>Bacillales</taxon>
        <taxon>Bacillaceae</taxon>
        <taxon>Cytobacillus</taxon>
    </lineage>
</organism>
<keyword evidence="1" id="KW-0560">Oxidoreductase</keyword>
<dbReference type="Gene3D" id="3.50.50.60">
    <property type="entry name" value="FAD/NAD(P)-binding domain"/>
    <property type="match status" value="2"/>
</dbReference>
<dbReference type="PANTHER" id="PTHR13847">
    <property type="entry name" value="SARCOSINE DEHYDROGENASE-RELATED"/>
    <property type="match status" value="1"/>
</dbReference>
<evidence type="ECO:0000256" key="1">
    <source>
        <dbReference type="ARBA" id="ARBA00023002"/>
    </source>
</evidence>
<dbReference type="AlphaFoldDB" id="A0A160MD08"/>
<dbReference type="GO" id="GO:0016491">
    <property type="term" value="F:oxidoreductase activity"/>
    <property type="evidence" value="ECO:0007669"/>
    <property type="project" value="UniProtKB-KW"/>
</dbReference>
<evidence type="ECO:0000259" key="2">
    <source>
        <dbReference type="Pfam" id="PF01266"/>
    </source>
</evidence>
<dbReference type="eggNOG" id="COG0665">
    <property type="taxonomic scope" value="Bacteria"/>
</dbReference>
<dbReference type="PANTHER" id="PTHR13847:SF289">
    <property type="entry name" value="GLYCINE OXIDASE"/>
    <property type="match status" value="1"/>
</dbReference>
<dbReference type="EMBL" id="CP015506">
    <property type="protein sequence ID" value="AND40308.1"/>
    <property type="molecule type" value="Genomic_DNA"/>
</dbReference>
<reference evidence="3 4" key="1">
    <citation type="submission" date="2016-04" db="EMBL/GenBank/DDBJ databases">
        <title>Complete genome sequence of Bacillus oceanisediminis strain 2691.</title>
        <authorList>
            <person name="Jeong H."/>
            <person name="Kim H.J."/>
            <person name="Lee D.-W."/>
        </authorList>
    </citation>
    <scope>NUCLEOTIDE SEQUENCE [LARGE SCALE GENOMIC DNA]</scope>
    <source>
        <strain evidence="3 4">2691</strain>
    </source>
</reference>
<accession>A0A160MD08</accession>
<evidence type="ECO:0000313" key="4">
    <source>
        <dbReference type="Proteomes" id="UP000077856"/>
    </source>
</evidence>
<dbReference type="InterPro" id="IPR036188">
    <property type="entry name" value="FAD/NAD-bd_sf"/>
</dbReference>